<dbReference type="EMBL" id="CP036269">
    <property type="protein sequence ID" value="QDT43482.1"/>
    <property type="molecule type" value="Genomic_DNA"/>
</dbReference>
<dbReference type="RefSeq" id="WP_197999982.1">
    <property type="nucleotide sequence ID" value="NZ_CP036269.1"/>
</dbReference>
<proteinExistence type="inferred from homology"/>
<gene>
    <name evidence="4" type="ORF">Pan241w_35830</name>
    <name evidence="5" type="ORF">Pan241w_53330</name>
</gene>
<evidence type="ECO:0000313" key="5">
    <source>
        <dbReference type="EMBL" id="QDT45214.1"/>
    </source>
</evidence>
<dbReference type="PANTHER" id="PTHR35004">
    <property type="entry name" value="TRANSPOSASE RV3428C-RELATED"/>
    <property type="match status" value="1"/>
</dbReference>
<feature type="region of interest" description="Disordered" evidence="2">
    <location>
        <begin position="504"/>
        <end position="542"/>
    </location>
</feature>
<feature type="compositionally biased region" description="Polar residues" evidence="2">
    <location>
        <begin position="524"/>
        <end position="533"/>
    </location>
</feature>
<feature type="compositionally biased region" description="Basic and acidic residues" evidence="2">
    <location>
        <begin position="508"/>
        <end position="523"/>
    </location>
</feature>
<organism evidence="4 6">
    <name type="scientific">Gimesia alba</name>
    <dbReference type="NCBI Taxonomy" id="2527973"/>
    <lineage>
        <taxon>Bacteria</taxon>
        <taxon>Pseudomonadati</taxon>
        <taxon>Planctomycetota</taxon>
        <taxon>Planctomycetia</taxon>
        <taxon>Planctomycetales</taxon>
        <taxon>Planctomycetaceae</taxon>
        <taxon>Gimesia</taxon>
    </lineage>
</organism>
<dbReference type="Gene3D" id="3.30.420.10">
    <property type="entry name" value="Ribonuclease H-like superfamily/Ribonuclease H"/>
    <property type="match status" value="1"/>
</dbReference>
<name>A0A517RHY4_9PLAN</name>
<dbReference type="InterPro" id="IPR036397">
    <property type="entry name" value="RNaseH_sf"/>
</dbReference>
<dbReference type="Proteomes" id="UP000317171">
    <property type="component" value="Chromosome"/>
</dbReference>
<evidence type="ECO:0000313" key="4">
    <source>
        <dbReference type="EMBL" id="QDT43482.1"/>
    </source>
</evidence>
<dbReference type="GO" id="GO:0003676">
    <property type="term" value="F:nucleic acid binding"/>
    <property type="evidence" value="ECO:0007669"/>
    <property type="project" value="InterPro"/>
</dbReference>
<dbReference type="SUPFAM" id="SSF53098">
    <property type="entry name" value="Ribonuclease H-like"/>
    <property type="match status" value="1"/>
</dbReference>
<comment type="similarity">
    <text evidence="1">Belongs to the transposase IS21/IS408/IS1162 family.</text>
</comment>
<keyword evidence="6" id="KW-1185">Reference proteome</keyword>
<dbReference type="PROSITE" id="PS50994">
    <property type="entry name" value="INTEGRASE"/>
    <property type="match status" value="1"/>
</dbReference>
<protein>
    <submittedName>
        <fullName evidence="4">Integrase core domain protein</fullName>
    </submittedName>
</protein>
<dbReference type="NCBIfam" id="NF033546">
    <property type="entry name" value="transpos_IS21"/>
    <property type="match status" value="1"/>
</dbReference>
<dbReference type="EMBL" id="CP036269">
    <property type="protein sequence ID" value="QDT45214.1"/>
    <property type="molecule type" value="Genomic_DNA"/>
</dbReference>
<evidence type="ECO:0000313" key="6">
    <source>
        <dbReference type="Proteomes" id="UP000317171"/>
    </source>
</evidence>
<dbReference type="AlphaFoldDB" id="A0A517RHY4"/>
<dbReference type="KEGG" id="gaz:Pan241w_53330"/>
<reference evidence="4 6" key="1">
    <citation type="submission" date="2019-02" db="EMBL/GenBank/DDBJ databases">
        <title>Deep-cultivation of Planctomycetes and their phenomic and genomic characterization uncovers novel biology.</title>
        <authorList>
            <person name="Wiegand S."/>
            <person name="Jogler M."/>
            <person name="Boedeker C."/>
            <person name="Pinto D."/>
            <person name="Vollmers J."/>
            <person name="Rivas-Marin E."/>
            <person name="Kohn T."/>
            <person name="Peeters S.H."/>
            <person name="Heuer A."/>
            <person name="Rast P."/>
            <person name="Oberbeckmann S."/>
            <person name="Bunk B."/>
            <person name="Jeske O."/>
            <person name="Meyerdierks A."/>
            <person name="Storesund J.E."/>
            <person name="Kallscheuer N."/>
            <person name="Luecker S."/>
            <person name="Lage O.M."/>
            <person name="Pohl T."/>
            <person name="Merkel B.J."/>
            <person name="Hornburger P."/>
            <person name="Mueller R.-W."/>
            <person name="Bruemmer F."/>
            <person name="Labrenz M."/>
            <person name="Spormann A.M."/>
            <person name="Op den Camp H."/>
            <person name="Overmann J."/>
            <person name="Amann R."/>
            <person name="Jetten M.S.M."/>
            <person name="Mascher T."/>
            <person name="Medema M.H."/>
            <person name="Devos D.P."/>
            <person name="Kaster A.-K."/>
            <person name="Ovreas L."/>
            <person name="Rohde M."/>
            <person name="Galperin M.Y."/>
            <person name="Jogler C."/>
        </authorList>
    </citation>
    <scope>NUCLEOTIDE SEQUENCE [LARGE SCALE GENOMIC DNA]</scope>
    <source>
        <strain evidence="4 6">Pan241w</strain>
    </source>
</reference>
<feature type="domain" description="Integrase catalytic" evidence="3">
    <location>
        <begin position="118"/>
        <end position="247"/>
    </location>
</feature>
<dbReference type="GO" id="GO:0015074">
    <property type="term" value="P:DNA integration"/>
    <property type="evidence" value="ECO:0007669"/>
    <property type="project" value="InterPro"/>
</dbReference>
<dbReference type="KEGG" id="gaz:Pan241w_35830"/>
<dbReference type="InterPro" id="IPR001584">
    <property type="entry name" value="Integrase_cat-core"/>
</dbReference>
<dbReference type="Pfam" id="PF00665">
    <property type="entry name" value="rve"/>
    <property type="match status" value="1"/>
</dbReference>
<evidence type="ECO:0000256" key="2">
    <source>
        <dbReference type="SAM" id="MobiDB-lite"/>
    </source>
</evidence>
<evidence type="ECO:0000256" key="1">
    <source>
        <dbReference type="ARBA" id="ARBA00009277"/>
    </source>
</evidence>
<accession>A0A517RHY4</accession>
<sequence>MDDYGRIRRAHRDGLSIREIARTFHHSRRKIREVLHGEGQPQQYSQRQTQAAPRLGPFHETIRQILADDESQPPKQRHTAQRIFERLRDEHGYLGGYDAVCRFVRKHRTNKRETFIPLDHQPGQRLEADFGKIYVDFPDGRRQVSVLILVWSYSNAPFVIALPTERTEAILEGMVQAFEYFDRVPKEVWWDNPKTVADAVLSGRSRKINQCYAALASHYAFEPLFCLPASGNEKPVVENRVKTLQRKWSTPVPKMEDFEELNIYLRQCCLQEQQRLSSGKTETIGTRFEQDKQNAAGLPRHRFDPCIRREVKVNKYQFARFENVDYSVPRQCAFQTVSVKGYVDRVEIVFKGTVVATHQRGYEKGCQILNPLHYLAALGRRPAALDHSNVYRQWKLPPVFDELRERLENRHGLRAGAKQYVRVLQLLSAHPVQRVQKTIEQLRGPEGADADRIIRRVERCTAYARNQSEFSPATLSKEELSRPEVLSVQVPCPSLNHFDLFLSTSTQGDHRAPTNNTEEKRSESTAAEQSQAVKVTGHECGV</sequence>
<evidence type="ECO:0000259" key="3">
    <source>
        <dbReference type="PROSITE" id="PS50994"/>
    </source>
</evidence>
<dbReference type="InterPro" id="IPR012337">
    <property type="entry name" value="RNaseH-like_sf"/>
</dbReference>
<dbReference type="PANTHER" id="PTHR35004:SF7">
    <property type="entry name" value="INTEGRASE PROTEIN"/>
    <property type="match status" value="1"/>
</dbReference>
<dbReference type="InterPro" id="IPR054353">
    <property type="entry name" value="IstA-like_C"/>
</dbReference>
<dbReference type="Pfam" id="PF22483">
    <property type="entry name" value="Mu-transpos_C_2"/>
    <property type="match status" value="1"/>
</dbReference>